<name>A0A152AAI4_TIELA</name>
<dbReference type="SUPFAM" id="SSF52047">
    <property type="entry name" value="RNI-like"/>
    <property type="match status" value="1"/>
</dbReference>
<dbReference type="InParanoid" id="A0A152AAI4"/>
<dbReference type="EMBL" id="LODT01000001">
    <property type="protein sequence ID" value="KYR03145.1"/>
    <property type="molecule type" value="Genomic_DNA"/>
</dbReference>
<protein>
    <submittedName>
        <fullName evidence="1">Uncharacterized protein</fullName>
    </submittedName>
</protein>
<accession>A0A152AAI4</accession>
<reference evidence="1 2" key="1">
    <citation type="submission" date="2015-12" db="EMBL/GenBank/DDBJ databases">
        <title>Dictyostelia acquired genes for synthesis and detection of signals that induce cell-type specialization by lateral gene transfer from prokaryotes.</title>
        <authorList>
            <person name="Gloeckner G."/>
            <person name="Schaap P."/>
        </authorList>
    </citation>
    <scope>NUCLEOTIDE SEQUENCE [LARGE SCALE GENOMIC DNA]</scope>
    <source>
        <strain evidence="1 2">TK</strain>
    </source>
</reference>
<gene>
    <name evidence="1" type="ORF">DLAC_00645</name>
</gene>
<comment type="caution">
    <text evidence="1">The sequence shown here is derived from an EMBL/GenBank/DDBJ whole genome shotgun (WGS) entry which is preliminary data.</text>
</comment>
<organism evidence="1 2">
    <name type="scientific">Tieghemostelium lacteum</name>
    <name type="common">Slime mold</name>
    <name type="synonym">Dictyostelium lacteum</name>
    <dbReference type="NCBI Taxonomy" id="361077"/>
    <lineage>
        <taxon>Eukaryota</taxon>
        <taxon>Amoebozoa</taxon>
        <taxon>Evosea</taxon>
        <taxon>Eumycetozoa</taxon>
        <taxon>Dictyostelia</taxon>
        <taxon>Dictyosteliales</taxon>
        <taxon>Raperosteliaceae</taxon>
        <taxon>Tieghemostelium</taxon>
    </lineage>
</organism>
<dbReference type="Gene3D" id="3.80.10.10">
    <property type="entry name" value="Ribonuclease Inhibitor"/>
    <property type="match status" value="1"/>
</dbReference>
<sequence length="529" mass="61289">MIITQHYILGNILQLYINVYQNHIENLPDKKIECIESIIKRLAFISKDFKKALEYLKFPRIVIKNSLEFELVVKLKKRFNIHFDGISVETVGTFNPDNNEIKILGSKESKYVMEYTSLSKMKNHLFTELNRVRVNMESREKVKFHDDLVSTVSELNVTELDVMWGGYLYSFAESFTWFLPPVTIRKFTISQATVENSTYFEVLFKSSTIEHLVLDNSKQTDGYSPLAIHNLCNNNSLTHLYTTGRSVLNIPDSVLLLNSNKTLKHYFDDLKGTREPHSFYKINNTTLQTLNLGIDLYGHWENVSNIANLFVTGPLEPIFNHHFQNLKCLKININIETGEFLDKNNLELLASTITSLTELSLDYTGNYKYILKEIFLQSICKNSTIETLKFKSFIIEFEPLETLLLSTQRDNSSLRRLDLQNCFIMSYDITRYFNALCKSKLVSIYFENIDQFEIAKGADLKLYKLLSTHCTLKHINLSDYPLIASHGPLLLKAILLNRHNRPLSIQFCEPVNQSIKNELINLNISPYYS</sequence>
<evidence type="ECO:0000313" key="1">
    <source>
        <dbReference type="EMBL" id="KYR03145.1"/>
    </source>
</evidence>
<dbReference type="InterPro" id="IPR032675">
    <property type="entry name" value="LRR_dom_sf"/>
</dbReference>
<dbReference type="Proteomes" id="UP000076078">
    <property type="component" value="Unassembled WGS sequence"/>
</dbReference>
<proteinExistence type="predicted"/>
<keyword evidence="2" id="KW-1185">Reference proteome</keyword>
<evidence type="ECO:0000313" key="2">
    <source>
        <dbReference type="Proteomes" id="UP000076078"/>
    </source>
</evidence>
<dbReference type="AlphaFoldDB" id="A0A152AAI4"/>